<name>A0AAV3W3U1_9CLOT</name>
<protein>
    <recommendedName>
        <fullName evidence="1">N-acetyltransferase domain-containing protein</fullName>
    </recommendedName>
</protein>
<dbReference type="GO" id="GO:0016747">
    <property type="term" value="F:acyltransferase activity, transferring groups other than amino-acyl groups"/>
    <property type="evidence" value="ECO:0007669"/>
    <property type="project" value="InterPro"/>
</dbReference>
<reference evidence="2 3" key="1">
    <citation type="submission" date="2019-06" db="EMBL/GenBank/DDBJ databases">
        <title>Draft genome sequence of Clostridium diolis DSM 15410.</title>
        <authorList>
            <person name="Kobayashi H."/>
            <person name="Tanizawa Y."/>
            <person name="Tohno M."/>
        </authorList>
    </citation>
    <scope>NUCLEOTIDE SEQUENCE [LARGE SCALE GENOMIC DNA]</scope>
    <source>
        <strain evidence="2 3">DSM 15410</strain>
    </source>
</reference>
<evidence type="ECO:0000313" key="3">
    <source>
        <dbReference type="Proteomes" id="UP000325212"/>
    </source>
</evidence>
<keyword evidence="3" id="KW-1185">Reference proteome</keyword>
<dbReference type="PANTHER" id="PTHR43451:SF1">
    <property type="entry name" value="ACETYLTRANSFERASE"/>
    <property type="match status" value="1"/>
</dbReference>
<dbReference type="Proteomes" id="UP000325212">
    <property type="component" value="Unassembled WGS sequence"/>
</dbReference>
<evidence type="ECO:0000259" key="1">
    <source>
        <dbReference type="Pfam" id="PF13673"/>
    </source>
</evidence>
<organism evidence="2 3">
    <name type="scientific">Clostridium diolis</name>
    <dbReference type="NCBI Taxonomy" id="223919"/>
    <lineage>
        <taxon>Bacteria</taxon>
        <taxon>Bacillati</taxon>
        <taxon>Bacillota</taxon>
        <taxon>Clostridia</taxon>
        <taxon>Eubacteriales</taxon>
        <taxon>Clostridiaceae</taxon>
        <taxon>Clostridium</taxon>
    </lineage>
</organism>
<dbReference type="SUPFAM" id="SSF55729">
    <property type="entry name" value="Acyl-CoA N-acyltransferases (Nat)"/>
    <property type="match status" value="1"/>
</dbReference>
<dbReference type="AlphaFoldDB" id="A0AAV3W3U1"/>
<gene>
    <name evidence="2" type="ORF">CDIOL_25370</name>
</gene>
<feature type="domain" description="N-acetyltransferase" evidence="1">
    <location>
        <begin position="9"/>
        <end position="48"/>
    </location>
</feature>
<dbReference type="PANTHER" id="PTHR43451">
    <property type="entry name" value="ACETYLTRANSFERASE (GNAT) FAMILY PROTEIN"/>
    <property type="match status" value="1"/>
</dbReference>
<evidence type="ECO:0000313" key="2">
    <source>
        <dbReference type="EMBL" id="GEA31614.1"/>
    </source>
</evidence>
<sequence>MDKTNLFKVITVEASITAKPFFEKRGYHIVRQQEVERKGQLLTNFVMKKLL</sequence>
<dbReference type="Gene3D" id="3.40.630.30">
    <property type="match status" value="1"/>
</dbReference>
<comment type="caution">
    <text evidence="2">The sequence shown here is derived from an EMBL/GenBank/DDBJ whole genome shotgun (WGS) entry which is preliminary data.</text>
</comment>
<dbReference type="InterPro" id="IPR052564">
    <property type="entry name" value="N-acetyltrans/Recomb-assoc"/>
</dbReference>
<dbReference type="InterPro" id="IPR016181">
    <property type="entry name" value="Acyl_CoA_acyltransferase"/>
</dbReference>
<dbReference type="Pfam" id="PF13673">
    <property type="entry name" value="Acetyltransf_10"/>
    <property type="match status" value="1"/>
</dbReference>
<proteinExistence type="predicted"/>
<accession>A0AAV3W3U1</accession>
<dbReference type="InterPro" id="IPR000182">
    <property type="entry name" value="GNAT_dom"/>
</dbReference>
<dbReference type="EMBL" id="BJLA01000008">
    <property type="protein sequence ID" value="GEA31614.1"/>
    <property type="molecule type" value="Genomic_DNA"/>
</dbReference>